<evidence type="ECO:0000313" key="2">
    <source>
        <dbReference type="Proteomes" id="UP000308092"/>
    </source>
</evidence>
<reference evidence="1 2" key="1">
    <citation type="submission" date="2019-03" db="EMBL/GenBank/DDBJ databases">
        <title>The genome sequence of a newly discovered highly antifungal drug resistant Aspergillus species, Aspergillus tanneri NIH 1004.</title>
        <authorList>
            <person name="Mounaud S."/>
            <person name="Singh I."/>
            <person name="Joardar V."/>
            <person name="Pakala S."/>
            <person name="Pakala S."/>
            <person name="Venepally P."/>
            <person name="Hoover J."/>
            <person name="Nierman W."/>
            <person name="Chung J."/>
            <person name="Losada L."/>
        </authorList>
    </citation>
    <scope>NUCLEOTIDE SEQUENCE [LARGE SCALE GENOMIC DNA]</scope>
    <source>
        <strain evidence="1 2">NIH1004</strain>
    </source>
</reference>
<dbReference type="VEuPathDB" id="FungiDB:EYZ11_005723"/>
<gene>
    <name evidence="1" type="ORF">EYZ11_005723</name>
</gene>
<protein>
    <submittedName>
        <fullName evidence="1">Uncharacterized protein</fullName>
    </submittedName>
</protein>
<proteinExistence type="predicted"/>
<dbReference type="AlphaFoldDB" id="A0A4S3JJJ1"/>
<accession>A0A4S3JJJ1</accession>
<sequence length="31" mass="3448">MHHAIAAEGVPAPSPQKYLRTTWTVDPSMRV</sequence>
<organism evidence="1 2">
    <name type="scientific">Aspergillus tanneri</name>
    <dbReference type="NCBI Taxonomy" id="1220188"/>
    <lineage>
        <taxon>Eukaryota</taxon>
        <taxon>Fungi</taxon>
        <taxon>Dikarya</taxon>
        <taxon>Ascomycota</taxon>
        <taxon>Pezizomycotina</taxon>
        <taxon>Eurotiomycetes</taxon>
        <taxon>Eurotiomycetidae</taxon>
        <taxon>Eurotiales</taxon>
        <taxon>Aspergillaceae</taxon>
        <taxon>Aspergillus</taxon>
        <taxon>Aspergillus subgen. Circumdati</taxon>
    </lineage>
</organism>
<comment type="caution">
    <text evidence="1">The sequence shown here is derived from an EMBL/GenBank/DDBJ whole genome shotgun (WGS) entry which is preliminary data.</text>
</comment>
<keyword evidence="2" id="KW-1185">Reference proteome</keyword>
<dbReference type="EMBL" id="SOSA01000189">
    <property type="protein sequence ID" value="THC94777.1"/>
    <property type="molecule type" value="Genomic_DNA"/>
</dbReference>
<name>A0A4S3JJJ1_9EURO</name>
<dbReference type="Proteomes" id="UP000308092">
    <property type="component" value="Unassembled WGS sequence"/>
</dbReference>
<evidence type="ECO:0000313" key="1">
    <source>
        <dbReference type="EMBL" id="THC94777.1"/>
    </source>
</evidence>